<dbReference type="EMBL" id="JADIMM010000117">
    <property type="protein sequence ID" value="MBO8458636.1"/>
    <property type="molecule type" value="Genomic_DNA"/>
</dbReference>
<protein>
    <submittedName>
        <fullName evidence="1">Uncharacterized protein</fullName>
    </submittedName>
</protein>
<name>A0A9D9HRT8_9SPIR</name>
<evidence type="ECO:0000313" key="1">
    <source>
        <dbReference type="EMBL" id="MBO8458636.1"/>
    </source>
</evidence>
<reference evidence="1" key="1">
    <citation type="submission" date="2020-10" db="EMBL/GenBank/DDBJ databases">
        <authorList>
            <person name="Gilroy R."/>
        </authorList>
    </citation>
    <scope>NUCLEOTIDE SEQUENCE</scope>
    <source>
        <strain evidence="1">10532</strain>
    </source>
</reference>
<proteinExistence type="predicted"/>
<dbReference type="Proteomes" id="UP000823638">
    <property type="component" value="Unassembled WGS sequence"/>
</dbReference>
<comment type="caution">
    <text evidence="1">The sequence shown here is derived from an EMBL/GenBank/DDBJ whole genome shotgun (WGS) entry which is preliminary data.</text>
</comment>
<sequence>MDKGFTSCKSTPCVSLMILDYKEVWGRRVDLYGEWQSRLSFCCGFHRE</sequence>
<dbReference type="AlphaFoldDB" id="A0A9D9HRT8"/>
<gene>
    <name evidence="1" type="ORF">IAA81_10515</name>
</gene>
<evidence type="ECO:0000313" key="2">
    <source>
        <dbReference type="Proteomes" id="UP000823638"/>
    </source>
</evidence>
<reference evidence="1" key="2">
    <citation type="journal article" date="2021" name="PeerJ">
        <title>Extensive microbial diversity within the chicken gut microbiome revealed by metagenomics and culture.</title>
        <authorList>
            <person name="Gilroy R."/>
            <person name="Ravi A."/>
            <person name="Getino M."/>
            <person name="Pursley I."/>
            <person name="Horton D.L."/>
            <person name="Alikhan N.F."/>
            <person name="Baker D."/>
            <person name="Gharbi K."/>
            <person name="Hall N."/>
            <person name="Watson M."/>
            <person name="Adriaenssens E.M."/>
            <person name="Foster-Nyarko E."/>
            <person name="Jarju S."/>
            <person name="Secka A."/>
            <person name="Antonio M."/>
            <person name="Oren A."/>
            <person name="Chaudhuri R.R."/>
            <person name="La Ragione R."/>
            <person name="Hildebrand F."/>
            <person name="Pallen M.J."/>
        </authorList>
    </citation>
    <scope>NUCLEOTIDE SEQUENCE</scope>
    <source>
        <strain evidence="1">10532</strain>
    </source>
</reference>
<organism evidence="1 2">
    <name type="scientific">Candidatus Gallitreponema excrementavium</name>
    <dbReference type="NCBI Taxonomy" id="2840840"/>
    <lineage>
        <taxon>Bacteria</taxon>
        <taxon>Pseudomonadati</taxon>
        <taxon>Spirochaetota</taxon>
        <taxon>Spirochaetia</taxon>
        <taxon>Spirochaetales</taxon>
        <taxon>Candidatus Gallitreponema</taxon>
    </lineage>
</organism>
<accession>A0A9D9HRT8</accession>